<dbReference type="OrthoDB" id="580767at2"/>
<dbReference type="Gene3D" id="3.40.50.300">
    <property type="entry name" value="P-loop containing nucleotide triphosphate hydrolases"/>
    <property type="match status" value="1"/>
</dbReference>
<sequence length="1077" mass="119290">MLSDTALGPDQFAITVPDTDPRVVELVTGSSTRTILVGRDAAVEEWVGPAGGLLHTADGMTYALPSSTDARAEPVPVDVRGKWEEPAGDGAAEHLDAGHISICFAGESRSWAQWAAHQLERAGRTTTLLRWDTASRTPTESLGALLAAPGQVLLVLNERALRLDLHSQSAWSKSFRLVVAPHRERFAAMAVSERLPAATAILRPVDMAGLDEEEARIRVLRTLGIEPGEEPRPPDGPRFPNDPPQARETPRRNTHFTGRKDDLEELSELLADPGPTSARVVLRGISGAGKTQLALEYAHRYGNAYDVVWWVRAGPTAREEFAALAVHLDLPVSRDVGERVRVVHSALRRRSGPRRRWLLIFDGADDIGEIRDLLPEGRGDVLVTSHSRDWAGMLGFQECAVRPFTRRESIALIRRRVPRCTEAQADRLAEAAQDLPLVLAQTTAWLSANPDEPVDVYLRDLDQQSPEDLAVRVEEDYPSGFVRIWGLAFNTLRRRHPEAAELIELMVMFSPDAIPLRLIAAAPAGVFRSGRLARTVSDSTRWKNALAGLADLAAIHLSYTQDPSLEWGVESAQMHRLYHRFIRGNLTGRRRTELSATASGVLAAANPGRPRDQREWPAYTQLIPHLDYAGALDREEPGVGKLVLDCVDTLRLRGEYDTGLRLCQQAVARWRPRRTDTDAEMLILVHQHANLLRRVGRYRDAEAVGTAVVEQLSGIRRPDDLDLLRAKDGLGGTLMALGQFQQSRDLFEEVWQGHVDRSGSQNLYALRAKSNMALTLGLLGRYTESLDMHRELFDLRGRRLGPDHYDTLYSGLCLAWTTRLLGRYRHALSLQEHNARMHSRVLGPQHPQTLRAEHNLAQCLRRDGRLEEAASLFTSVVGRSRQAQGELHPETLMMVSDRANFLRTDSPRRACEMARTVSDRYFMLLGPDHPYSAGSLGNLALALWAEGDERGEAEASARTAWQLMAGAVGGEHPWTLGCRLNLAAGLALAGQTGNALTHDTDLVRIATGRLGAEHPLTLSAATARAHDLHTLGRIDEAEEVRQTTVGLLRDTLGPQHPHTRSAEELKRPHWDFEPQPI</sequence>
<gene>
    <name evidence="3" type="ORF">FGF04_09570</name>
</gene>
<evidence type="ECO:0000313" key="4">
    <source>
        <dbReference type="Proteomes" id="UP000324965"/>
    </source>
</evidence>
<dbReference type="EMBL" id="VDFC01000028">
    <property type="protein sequence ID" value="KAA0940341.1"/>
    <property type="molecule type" value="Genomic_DNA"/>
</dbReference>
<dbReference type="PANTHER" id="PTHR46082">
    <property type="entry name" value="ATP/GTP-BINDING PROTEIN-RELATED"/>
    <property type="match status" value="1"/>
</dbReference>
<evidence type="ECO:0000313" key="3">
    <source>
        <dbReference type="EMBL" id="KAA0940341.1"/>
    </source>
</evidence>
<dbReference type="Gene3D" id="1.25.40.10">
    <property type="entry name" value="Tetratricopeptide repeat domain"/>
    <property type="match status" value="2"/>
</dbReference>
<feature type="domain" description="TIR" evidence="2">
    <location>
        <begin position="101"/>
        <end position="216"/>
    </location>
</feature>
<dbReference type="InterPro" id="IPR053137">
    <property type="entry name" value="NLR-like"/>
</dbReference>
<dbReference type="InterPro" id="IPR027417">
    <property type="entry name" value="P-loop_NTPase"/>
</dbReference>
<dbReference type="SUPFAM" id="SSF48452">
    <property type="entry name" value="TPR-like"/>
    <property type="match status" value="3"/>
</dbReference>
<dbReference type="SUPFAM" id="SSF52540">
    <property type="entry name" value="P-loop containing nucleoside triphosphate hydrolases"/>
    <property type="match status" value="1"/>
</dbReference>
<dbReference type="Pfam" id="PF13424">
    <property type="entry name" value="TPR_12"/>
    <property type="match status" value="1"/>
</dbReference>
<dbReference type="InterPro" id="IPR011990">
    <property type="entry name" value="TPR-like_helical_dom_sf"/>
</dbReference>
<comment type="caution">
    <text evidence="3">The sequence shown here is derived from an EMBL/GenBank/DDBJ whole genome shotgun (WGS) entry which is preliminary data.</text>
</comment>
<feature type="compositionally biased region" description="Basic and acidic residues" evidence="1">
    <location>
        <begin position="1060"/>
        <end position="1077"/>
    </location>
</feature>
<dbReference type="AlphaFoldDB" id="A0A5B0BFN9"/>
<accession>A0A5B0BFN9</accession>
<dbReference type="Pfam" id="PF13676">
    <property type="entry name" value="TIR_2"/>
    <property type="match status" value="1"/>
</dbReference>
<dbReference type="Pfam" id="PF13374">
    <property type="entry name" value="TPR_10"/>
    <property type="match status" value="1"/>
</dbReference>
<evidence type="ECO:0000259" key="2">
    <source>
        <dbReference type="Pfam" id="PF13676"/>
    </source>
</evidence>
<dbReference type="NCBIfam" id="NF040586">
    <property type="entry name" value="FxSxx_TPR"/>
    <property type="match status" value="1"/>
</dbReference>
<dbReference type="Proteomes" id="UP000324965">
    <property type="component" value="Unassembled WGS sequence"/>
</dbReference>
<keyword evidence="4" id="KW-1185">Reference proteome</keyword>
<dbReference type="GO" id="GO:0007165">
    <property type="term" value="P:signal transduction"/>
    <property type="evidence" value="ECO:0007669"/>
    <property type="project" value="InterPro"/>
</dbReference>
<reference evidence="3 4" key="1">
    <citation type="submission" date="2019-05" db="EMBL/GenBank/DDBJ databases">
        <authorList>
            <person name="Hariharan J."/>
            <person name="Choudoir M.J."/>
            <person name="Diebold P."/>
            <person name="Panke-Buisse K."/>
            <person name="Buckley D.H."/>
        </authorList>
    </citation>
    <scope>NUCLEOTIDE SEQUENCE [LARGE SCALE GENOMIC DNA]</scope>
    <source>
        <strain evidence="3 4">SUN51</strain>
    </source>
</reference>
<proteinExistence type="predicted"/>
<protein>
    <submittedName>
        <fullName evidence="3">Tetratricopeptide repeat protein</fullName>
    </submittedName>
</protein>
<evidence type="ECO:0000256" key="1">
    <source>
        <dbReference type="SAM" id="MobiDB-lite"/>
    </source>
</evidence>
<name>A0A5B0BFN9_9ACTN</name>
<organism evidence="3 4">
    <name type="scientific">Streptomyces apricus</name>
    <dbReference type="NCBI Taxonomy" id="1828112"/>
    <lineage>
        <taxon>Bacteria</taxon>
        <taxon>Bacillati</taxon>
        <taxon>Actinomycetota</taxon>
        <taxon>Actinomycetes</taxon>
        <taxon>Kitasatosporales</taxon>
        <taxon>Streptomycetaceae</taxon>
        <taxon>Streptomyces</taxon>
    </lineage>
</organism>
<dbReference type="InterPro" id="IPR000157">
    <property type="entry name" value="TIR_dom"/>
</dbReference>
<dbReference type="PANTHER" id="PTHR46082:SF6">
    <property type="entry name" value="AAA+ ATPASE DOMAIN-CONTAINING PROTEIN-RELATED"/>
    <property type="match status" value="1"/>
</dbReference>
<feature type="region of interest" description="Disordered" evidence="1">
    <location>
        <begin position="1050"/>
        <end position="1077"/>
    </location>
</feature>
<dbReference type="RefSeq" id="WP_149510841.1">
    <property type="nucleotide sequence ID" value="NZ_VDFC01000028.1"/>
</dbReference>
<feature type="region of interest" description="Disordered" evidence="1">
    <location>
        <begin position="223"/>
        <end position="260"/>
    </location>
</feature>